<comment type="caution">
    <text evidence="2">The sequence shown here is derived from an EMBL/GenBank/DDBJ whole genome shotgun (WGS) entry which is preliminary data.</text>
</comment>
<dbReference type="EMBL" id="JARK01001364">
    <property type="protein sequence ID" value="EYC18155.1"/>
    <property type="molecule type" value="Genomic_DNA"/>
</dbReference>
<organism evidence="2 3">
    <name type="scientific">Ancylostoma ceylanicum</name>
    <dbReference type="NCBI Taxonomy" id="53326"/>
    <lineage>
        <taxon>Eukaryota</taxon>
        <taxon>Metazoa</taxon>
        <taxon>Ecdysozoa</taxon>
        <taxon>Nematoda</taxon>
        <taxon>Chromadorea</taxon>
        <taxon>Rhabditida</taxon>
        <taxon>Rhabditina</taxon>
        <taxon>Rhabditomorpha</taxon>
        <taxon>Strongyloidea</taxon>
        <taxon>Ancylostomatidae</taxon>
        <taxon>Ancylostomatinae</taxon>
        <taxon>Ancylostoma</taxon>
    </lineage>
</organism>
<evidence type="ECO:0000313" key="2">
    <source>
        <dbReference type="EMBL" id="EYC18155.1"/>
    </source>
</evidence>
<evidence type="ECO:0000313" key="3">
    <source>
        <dbReference type="Proteomes" id="UP000024635"/>
    </source>
</evidence>
<dbReference type="Proteomes" id="UP000024635">
    <property type="component" value="Unassembled WGS sequence"/>
</dbReference>
<evidence type="ECO:0000256" key="1">
    <source>
        <dbReference type="SAM" id="MobiDB-lite"/>
    </source>
</evidence>
<name>A0A016USK0_9BILA</name>
<gene>
    <name evidence="2" type="primary">Acey_s0028.g1707</name>
    <name evidence="2" type="ORF">Y032_0028g1707</name>
</gene>
<reference evidence="3" key="1">
    <citation type="journal article" date="2015" name="Nat. Genet.">
        <title>The genome and transcriptome of the zoonotic hookworm Ancylostoma ceylanicum identify infection-specific gene families.</title>
        <authorList>
            <person name="Schwarz E.M."/>
            <person name="Hu Y."/>
            <person name="Antoshechkin I."/>
            <person name="Miller M.M."/>
            <person name="Sternberg P.W."/>
            <person name="Aroian R.V."/>
        </authorList>
    </citation>
    <scope>NUCLEOTIDE SEQUENCE</scope>
    <source>
        <strain evidence="3">HY135</strain>
    </source>
</reference>
<sequence>MYSEQFSEIALGKYIDARGDNGNEASQGNLEDKKNNKECMESTRFLSSLRSNQRDFWDGEGPGRKAILTWESE</sequence>
<protein>
    <submittedName>
        <fullName evidence="2">Uncharacterized protein</fullName>
    </submittedName>
</protein>
<accession>A0A016USK0</accession>
<dbReference type="AlphaFoldDB" id="A0A016USK0"/>
<keyword evidence="3" id="KW-1185">Reference proteome</keyword>
<proteinExistence type="predicted"/>
<feature type="region of interest" description="Disordered" evidence="1">
    <location>
        <begin position="17"/>
        <end position="37"/>
    </location>
</feature>